<keyword evidence="3" id="KW-0238">DNA-binding</keyword>
<reference evidence="8" key="2">
    <citation type="submission" date="2022-03" db="EMBL/GenBank/DDBJ databases">
        <title>Draft title - Genomic analysis of global carrot germplasm unveils the trajectory of domestication and the origin of high carotenoid orange carrot.</title>
        <authorList>
            <person name="Iorizzo M."/>
            <person name="Ellison S."/>
            <person name="Senalik D."/>
            <person name="Macko-Podgorni A."/>
            <person name="Grzebelus D."/>
            <person name="Bostan H."/>
            <person name="Rolling W."/>
            <person name="Curaba J."/>
            <person name="Simon P."/>
        </authorList>
    </citation>
    <scope>NUCLEOTIDE SEQUENCE</scope>
    <source>
        <tissue evidence="8">Leaf</tissue>
    </source>
</reference>
<evidence type="ECO:0000256" key="3">
    <source>
        <dbReference type="ARBA" id="ARBA00023125"/>
    </source>
</evidence>
<dbReference type="EMBL" id="LNRQ01000001">
    <property type="protein sequence ID" value="KZN11061.1"/>
    <property type="molecule type" value="Genomic_DNA"/>
</dbReference>
<evidence type="ECO:0000256" key="1">
    <source>
        <dbReference type="ARBA" id="ARBA00004123"/>
    </source>
</evidence>
<feature type="domain" description="HTH myb-type" evidence="6">
    <location>
        <begin position="62"/>
        <end position="116"/>
    </location>
</feature>
<dbReference type="GO" id="GO:0003677">
    <property type="term" value="F:DNA binding"/>
    <property type="evidence" value="ECO:0007669"/>
    <property type="project" value="UniProtKB-KW"/>
</dbReference>
<dbReference type="SUPFAM" id="SSF46689">
    <property type="entry name" value="Homeodomain-like"/>
    <property type="match status" value="1"/>
</dbReference>
<feature type="domain" description="Myb-like" evidence="5">
    <location>
        <begin position="9"/>
        <end position="61"/>
    </location>
</feature>
<gene>
    <name evidence="7" type="ORF">DCAR_003717</name>
    <name evidence="8" type="ORF">DCAR_0103948</name>
</gene>
<evidence type="ECO:0000256" key="4">
    <source>
        <dbReference type="ARBA" id="ARBA00023242"/>
    </source>
</evidence>
<dbReference type="PROSITE" id="PS50090">
    <property type="entry name" value="MYB_LIKE"/>
    <property type="match status" value="2"/>
</dbReference>
<dbReference type="SMART" id="SM00717">
    <property type="entry name" value="SANT"/>
    <property type="match status" value="2"/>
</dbReference>
<dbReference type="InterPro" id="IPR009057">
    <property type="entry name" value="Homeodomain-like_sf"/>
</dbReference>
<dbReference type="CDD" id="cd00167">
    <property type="entry name" value="SANT"/>
    <property type="match status" value="2"/>
</dbReference>
<dbReference type="Proteomes" id="UP000077755">
    <property type="component" value="Chromosome 1"/>
</dbReference>
<dbReference type="KEGG" id="dcr:108209010"/>
<evidence type="ECO:0000259" key="6">
    <source>
        <dbReference type="PROSITE" id="PS51294"/>
    </source>
</evidence>
<feature type="domain" description="HTH myb-type" evidence="6">
    <location>
        <begin position="9"/>
        <end position="61"/>
    </location>
</feature>
<evidence type="ECO:0000313" key="9">
    <source>
        <dbReference type="Proteomes" id="UP000077755"/>
    </source>
</evidence>
<protein>
    <submittedName>
        <fullName evidence="7">Uncharacterized protein</fullName>
    </submittedName>
</protein>
<dbReference type="Pfam" id="PF00249">
    <property type="entry name" value="Myb_DNA-binding"/>
    <property type="match status" value="2"/>
</dbReference>
<dbReference type="Gramene" id="KZN11061">
    <property type="protein sequence ID" value="KZN11061"/>
    <property type="gene ID" value="DCAR_003717"/>
</dbReference>
<keyword evidence="2" id="KW-0677">Repeat</keyword>
<organism evidence="7">
    <name type="scientific">Daucus carota subsp. sativus</name>
    <name type="common">Carrot</name>
    <dbReference type="NCBI Taxonomy" id="79200"/>
    <lineage>
        <taxon>Eukaryota</taxon>
        <taxon>Viridiplantae</taxon>
        <taxon>Streptophyta</taxon>
        <taxon>Embryophyta</taxon>
        <taxon>Tracheophyta</taxon>
        <taxon>Spermatophyta</taxon>
        <taxon>Magnoliopsida</taxon>
        <taxon>eudicotyledons</taxon>
        <taxon>Gunneridae</taxon>
        <taxon>Pentapetalae</taxon>
        <taxon>asterids</taxon>
        <taxon>campanulids</taxon>
        <taxon>Apiales</taxon>
        <taxon>Apiaceae</taxon>
        <taxon>Apioideae</taxon>
        <taxon>Scandiceae</taxon>
        <taxon>Daucinae</taxon>
        <taxon>Daucus</taxon>
        <taxon>Daucus sect. Daucus</taxon>
    </lineage>
</organism>
<dbReference type="InterPro" id="IPR001005">
    <property type="entry name" value="SANT/Myb"/>
</dbReference>
<dbReference type="PROSITE" id="PS51294">
    <property type="entry name" value="HTH_MYB"/>
    <property type="match status" value="2"/>
</dbReference>
<keyword evidence="9" id="KW-1185">Reference proteome</keyword>
<sequence>MGRRPCCSKEGLNRGAWTVSEDTVLTAYVQEHGEGNWRNLPSRAGLKRCGKSCRLRWLNYLRPDIKRGNISEDEEDLIIRLHKLLGNRWSLIAGRLPGRTDNEIKNYWNSTLSKKAQGMLRKSSASSKLCSDRKSIVKNPKTKLERSKQPVSPKSAVRFNSLRHIKVVPAMSSPSSPSNISAFYNLQDLQELPKDWTNTAHKLDNSEVEALTSCHEENAMEDYGCKNDLNEGGFDHSLSVSDAMNQDWTTNDFLEGNAIIDLDSLFSFLNDEEWPFVNDSSINV</sequence>
<dbReference type="Gene3D" id="1.10.10.60">
    <property type="entry name" value="Homeodomain-like"/>
    <property type="match status" value="2"/>
</dbReference>
<name>A0A166IEX5_DAUCS</name>
<dbReference type="PANTHER" id="PTHR47999">
    <property type="entry name" value="TRANSCRIPTION FACTOR MYB8-RELATED-RELATED"/>
    <property type="match status" value="1"/>
</dbReference>
<evidence type="ECO:0000259" key="5">
    <source>
        <dbReference type="PROSITE" id="PS50090"/>
    </source>
</evidence>
<comment type="subcellular location">
    <subcellularLocation>
        <location evidence="1">Nucleus</location>
    </subcellularLocation>
</comment>
<dbReference type="InterPro" id="IPR017930">
    <property type="entry name" value="Myb_dom"/>
</dbReference>
<evidence type="ECO:0000313" key="8">
    <source>
        <dbReference type="EMBL" id="WOG84764.1"/>
    </source>
</evidence>
<dbReference type="GO" id="GO:0005634">
    <property type="term" value="C:nucleus"/>
    <property type="evidence" value="ECO:0007669"/>
    <property type="project" value="UniProtKB-SubCell"/>
</dbReference>
<evidence type="ECO:0000256" key="2">
    <source>
        <dbReference type="ARBA" id="ARBA00022737"/>
    </source>
</evidence>
<proteinExistence type="predicted"/>
<dbReference type="FunFam" id="1.10.10.60:FF:000001">
    <property type="entry name" value="MYB-related transcription factor"/>
    <property type="match status" value="1"/>
</dbReference>
<keyword evidence="4" id="KW-0539">Nucleus</keyword>
<dbReference type="EMBL" id="CP093343">
    <property type="protein sequence ID" value="WOG84764.1"/>
    <property type="molecule type" value="Genomic_DNA"/>
</dbReference>
<reference evidence="7" key="1">
    <citation type="journal article" date="2016" name="Nat. Genet.">
        <title>A high-quality carrot genome assembly provides new insights into carotenoid accumulation and asterid genome evolution.</title>
        <authorList>
            <person name="Iorizzo M."/>
            <person name="Ellison S."/>
            <person name="Senalik D."/>
            <person name="Zeng P."/>
            <person name="Satapoomin P."/>
            <person name="Huang J."/>
            <person name="Bowman M."/>
            <person name="Iovene M."/>
            <person name="Sanseverino W."/>
            <person name="Cavagnaro P."/>
            <person name="Yildiz M."/>
            <person name="Macko-Podgorni A."/>
            <person name="Moranska E."/>
            <person name="Grzebelus E."/>
            <person name="Grzebelus D."/>
            <person name="Ashrafi H."/>
            <person name="Zheng Z."/>
            <person name="Cheng S."/>
            <person name="Spooner D."/>
            <person name="Van Deynze A."/>
            <person name="Simon P."/>
        </authorList>
    </citation>
    <scope>NUCLEOTIDE SEQUENCE [LARGE SCALE GENOMIC DNA]</scope>
    <source>
        <tissue evidence="7">Leaf</tissue>
    </source>
</reference>
<evidence type="ECO:0000313" key="7">
    <source>
        <dbReference type="EMBL" id="KZN11061.1"/>
    </source>
</evidence>
<dbReference type="STRING" id="79200.A0A166IEX5"/>
<dbReference type="PANTHER" id="PTHR47999:SF86">
    <property type="entry name" value="MYB-RELATED PROTEIN MYB4-LIKE"/>
    <property type="match status" value="1"/>
</dbReference>
<accession>A0A166IEX5</accession>
<dbReference type="OrthoDB" id="2143914at2759"/>
<feature type="domain" description="Myb-like" evidence="5">
    <location>
        <begin position="62"/>
        <end position="112"/>
    </location>
</feature>
<dbReference type="AlphaFoldDB" id="A0A166IEX5"/>
<dbReference type="InterPro" id="IPR015495">
    <property type="entry name" value="Myb_TF_plants"/>
</dbReference>